<evidence type="ECO:0000256" key="2">
    <source>
        <dbReference type="ARBA" id="ARBA00022692"/>
    </source>
</evidence>
<dbReference type="EMBL" id="JAPIUZ010000005">
    <property type="protein sequence ID" value="MCX2564372.1"/>
    <property type="molecule type" value="Genomic_DNA"/>
</dbReference>
<evidence type="ECO:0000256" key="5">
    <source>
        <dbReference type="SAM" id="Coils"/>
    </source>
</evidence>
<evidence type="ECO:0000256" key="3">
    <source>
        <dbReference type="ARBA" id="ARBA00022989"/>
    </source>
</evidence>
<evidence type="ECO:0000313" key="8">
    <source>
        <dbReference type="EMBL" id="MCX2564372.1"/>
    </source>
</evidence>
<feature type="transmembrane region" description="Helical" evidence="6">
    <location>
        <begin position="38"/>
        <end position="60"/>
    </location>
</feature>
<gene>
    <name evidence="8" type="ORF">OQ497_10420</name>
</gene>
<proteinExistence type="predicted"/>
<accession>A0ABT3QGG1</accession>
<evidence type="ECO:0000259" key="7">
    <source>
        <dbReference type="Pfam" id="PF06305"/>
    </source>
</evidence>
<name>A0ABT3QGG1_9PROT</name>
<keyword evidence="9" id="KW-1185">Reference proteome</keyword>
<reference evidence="8 9" key="1">
    <citation type="submission" date="2022-11" db="EMBL/GenBank/DDBJ databases">
        <title>Genome sequencing of Acetobacter type strain.</title>
        <authorList>
            <person name="Heo J."/>
            <person name="Lee D."/>
            <person name="Han B.-H."/>
            <person name="Hong S.-B."/>
            <person name="Kwon S.-W."/>
        </authorList>
    </citation>
    <scope>NUCLEOTIDE SEQUENCE [LARGE SCALE GENOMIC DNA]</scope>
    <source>
        <strain evidence="8 9">KACC 21253</strain>
    </source>
</reference>
<keyword evidence="5" id="KW-0175">Coiled coil</keyword>
<dbReference type="Pfam" id="PF06305">
    <property type="entry name" value="LapA_dom"/>
    <property type="match status" value="1"/>
</dbReference>
<feature type="domain" description="Lipopolysaccharide assembly protein A" evidence="7">
    <location>
        <begin position="31"/>
        <end position="82"/>
    </location>
</feature>
<dbReference type="RefSeq" id="WP_086553701.1">
    <property type="nucleotide sequence ID" value="NZ_JAERKX010000006.1"/>
</dbReference>
<comment type="caution">
    <text evidence="8">The sequence shown here is derived from an EMBL/GenBank/DDBJ whole genome shotgun (WGS) entry which is preliminary data.</text>
</comment>
<protein>
    <submittedName>
        <fullName evidence="8">LapA family protein</fullName>
    </submittedName>
</protein>
<evidence type="ECO:0000256" key="4">
    <source>
        <dbReference type="ARBA" id="ARBA00023136"/>
    </source>
</evidence>
<keyword evidence="1" id="KW-1003">Cell membrane</keyword>
<organism evidence="8 9">
    <name type="scientific">Acetobacter thailandicus</name>
    <dbReference type="NCBI Taxonomy" id="1502842"/>
    <lineage>
        <taxon>Bacteria</taxon>
        <taxon>Pseudomonadati</taxon>
        <taxon>Pseudomonadota</taxon>
        <taxon>Alphaproteobacteria</taxon>
        <taxon>Acetobacterales</taxon>
        <taxon>Acetobacteraceae</taxon>
        <taxon>Acetobacter</taxon>
    </lineage>
</organism>
<sequence>MIRLFVVIPFLLVLLVFCASNQDPQNMWLMIYTWRCSLGVFALVVSAIAFLIGAFCFWVSELGQRRRARKAEQRVKELEAQLLKVQAASISDVAPAAHTPDSLTEESVRT</sequence>
<evidence type="ECO:0000256" key="1">
    <source>
        <dbReference type="ARBA" id="ARBA00022475"/>
    </source>
</evidence>
<keyword evidence="2 6" id="KW-0812">Transmembrane</keyword>
<dbReference type="Proteomes" id="UP001301152">
    <property type="component" value="Unassembled WGS sequence"/>
</dbReference>
<dbReference type="InterPro" id="IPR010445">
    <property type="entry name" value="LapA_dom"/>
</dbReference>
<feature type="coiled-coil region" evidence="5">
    <location>
        <begin position="61"/>
        <end position="88"/>
    </location>
</feature>
<keyword evidence="4 6" id="KW-0472">Membrane</keyword>
<evidence type="ECO:0000313" key="9">
    <source>
        <dbReference type="Proteomes" id="UP001301152"/>
    </source>
</evidence>
<evidence type="ECO:0000256" key="6">
    <source>
        <dbReference type="SAM" id="Phobius"/>
    </source>
</evidence>
<keyword evidence="3 6" id="KW-1133">Transmembrane helix</keyword>